<dbReference type="SUPFAM" id="SSF52540">
    <property type="entry name" value="P-loop containing nucleoside triphosphate hydrolases"/>
    <property type="match status" value="1"/>
</dbReference>
<dbReference type="EMBL" id="JAZDWU010000007">
    <property type="protein sequence ID" value="KAK9995428.1"/>
    <property type="molecule type" value="Genomic_DNA"/>
</dbReference>
<evidence type="ECO:0000313" key="10">
    <source>
        <dbReference type="Proteomes" id="UP001459277"/>
    </source>
</evidence>
<dbReference type="InterPro" id="IPR045344">
    <property type="entry name" value="C-JID"/>
</dbReference>
<keyword evidence="6" id="KW-0520">NAD</keyword>
<evidence type="ECO:0000256" key="5">
    <source>
        <dbReference type="ARBA" id="ARBA00022821"/>
    </source>
</evidence>
<dbReference type="GO" id="GO:0006952">
    <property type="term" value="P:defense response"/>
    <property type="evidence" value="ECO:0007669"/>
    <property type="project" value="UniProtKB-KW"/>
</dbReference>
<dbReference type="Pfam" id="PF20160">
    <property type="entry name" value="C-JID"/>
    <property type="match status" value="1"/>
</dbReference>
<dbReference type="SUPFAM" id="SSF52058">
    <property type="entry name" value="L domain-like"/>
    <property type="match status" value="1"/>
</dbReference>
<dbReference type="InterPro" id="IPR035897">
    <property type="entry name" value="Toll_tir_struct_dom_sf"/>
</dbReference>
<name>A0AAW2CCM8_9ROSI</name>
<evidence type="ECO:0000313" key="9">
    <source>
        <dbReference type="EMBL" id="KAK9995428.1"/>
    </source>
</evidence>
<evidence type="ECO:0000256" key="7">
    <source>
        <dbReference type="ARBA" id="ARBA00047304"/>
    </source>
</evidence>
<dbReference type="SUPFAM" id="SSF52200">
    <property type="entry name" value="Toll/Interleukin receptor TIR domain"/>
    <property type="match status" value="1"/>
</dbReference>
<dbReference type="FunFam" id="3.40.50.10140:FF:000007">
    <property type="entry name" value="Disease resistance protein (TIR-NBS-LRR class)"/>
    <property type="match status" value="1"/>
</dbReference>
<dbReference type="PANTHER" id="PTHR11017">
    <property type="entry name" value="LEUCINE-RICH REPEAT-CONTAINING PROTEIN"/>
    <property type="match status" value="1"/>
</dbReference>
<organism evidence="9 10">
    <name type="scientific">Lithocarpus litseifolius</name>
    <dbReference type="NCBI Taxonomy" id="425828"/>
    <lineage>
        <taxon>Eukaryota</taxon>
        <taxon>Viridiplantae</taxon>
        <taxon>Streptophyta</taxon>
        <taxon>Embryophyta</taxon>
        <taxon>Tracheophyta</taxon>
        <taxon>Spermatophyta</taxon>
        <taxon>Magnoliopsida</taxon>
        <taxon>eudicotyledons</taxon>
        <taxon>Gunneridae</taxon>
        <taxon>Pentapetalae</taxon>
        <taxon>rosids</taxon>
        <taxon>fabids</taxon>
        <taxon>Fagales</taxon>
        <taxon>Fagaceae</taxon>
        <taxon>Lithocarpus</taxon>
    </lineage>
</organism>
<reference evidence="9 10" key="1">
    <citation type="submission" date="2024-01" db="EMBL/GenBank/DDBJ databases">
        <title>A telomere-to-telomere, gap-free genome of sweet tea (Lithocarpus litseifolius).</title>
        <authorList>
            <person name="Zhou J."/>
        </authorList>
    </citation>
    <scope>NUCLEOTIDE SEQUENCE [LARGE SCALE GENOMIC DNA]</scope>
    <source>
        <strain evidence="9">Zhou-2022a</strain>
        <tissue evidence="9">Leaf</tissue>
    </source>
</reference>
<proteinExistence type="predicted"/>
<evidence type="ECO:0000256" key="4">
    <source>
        <dbReference type="ARBA" id="ARBA00022801"/>
    </source>
</evidence>
<dbReference type="InterPro" id="IPR058192">
    <property type="entry name" value="WHD_ROQ1-like"/>
</dbReference>
<dbReference type="Pfam" id="PF23286">
    <property type="entry name" value="LRR_13"/>
    <property type="match status" value="1"/>
</dbReference>
<dbReference type="InterPro" id="IPR002182">
    <property type="entry name" value="NB-ARC"/>
</dbReference>
<feature type="domain" description="TIR" evidence="8">
    <location>
        <begin position="19"/>
        <end position="168"/>
    </location>
</feature>
<evidence type="ECO:0000256" key="2">
    <source>
        <dbReference type="ARBA" id="ARBA00022614"/>
    </source>
</evidence>
<keyword evidence="5" id="KW-0611">Plant defense</keyword>
<evidence type="ECO:0000256" key="3">
    <source>
        <dbReference type="ARBA" id="ARBA00022737"/>
    </source>
</evidence>
<dbReference type="Gene3D" id="1.10.8.430">
    <property type="entry name" value="Helical domain of apoptotic protease-activating factors"/>
    <property type="match status" value="1"/>
</dbReference>
<dbReference type="SUPFAM" id="SSF46785">
    <property type="entry name" value="Winged helix' DNA-binding domain"/>
    <property type="match status" value="1"/>
</dbReference>
<dbReference type="InterPro" id="IPR058546">
    <property type="entry name" value="RPS4B/Roq1-like_LRR"/>
</dbReference>
<evidence type="ECO:0000256" key="6">
    <source>
        <dbReference type="ARBA" id="ARBA00023027"/>
    </source>
</evidence>
<dbReference type="InterPro" id="IPR027417">
    <property type="entry name" value="P-loop_NTPase"/>
</dbReference>
<keyword evidence="4" id="KW-0378">Hydrolase</keyword>
<keyword evidence="2" id="KW-0433">Leucine-rich repeat</keyword>
<comment type="catalytic activity">
    <reaction evidence="7">
        <text>NAD(+) + H2O = ADP-D-ribose + nicotinamide + H(+)</text>
        <dbReference type="Rhea" id="RHEA:16301"/>
        <dbReference type="ChEBI" id="CHEBI:15377"/>
        <dbReference type="ChEBI" id="CHEBI:15378"/>
        <dbReference type="ChEBI" id="CHEBI:17154"/>
        <dbReference type="ChEBI" id="CHEBI:57540"/>
        <dbReference type="ChEBI" id="CHEBI:57967"/>
        <dbReference type="EC" id="3.2.2.6"/>
    </reaction>
    <physiologicalReaction direction="left-to-right" evidence="7">
        <dbReference type="Rhea" id="RHEA:16302"/>
    </physiologicalReaction>
</comment>
<dbReference type="InterPro" id="IPR000157">
    <property type="entry name" value="TIR_dom"/>
</dbReference>
<dbReference type="PROSITE" id="PS50104">
    <property type="entry name" value="TIR"/>
    <property type="match status" value="1"/>
</dbReference>
<dbReference type="InterPro" id="IPR036390">
    <property type="entry name" value="WH_DNA-bd_sf"/>
</dbReference>
<comment type="caution">
    <text evidence="9">The sequence shown here is derived from an EMBL/GenBank/DDBJ whole genome shotgun (WGS) entry which is preliminary data.</text>
</comment>
<dbReference type="Gene3D" id="3.80.10.10">
    <property type="entry name" value="Ribonuclease Inhibitor"/>
    <property type="match status" value="2"/>
</dbReference>
<keyword evidence="3" id="KW-0677">Repeat</keyword>
<dbReference type="Pfam" id="PF00931">
    <property type="entry name" value="NB-ARC"/>
    <property type="match status" value="1"/>
</dbReference>
<sequence>MVLVLNKGASCSSFSYQPKNFDVFLSFRGQDTRHGFISHLYEALRLRGIHTFIDDKLPRGENISAELLKAIENSTMSIIVFSENYASSPWCLDELAKIVECKKNGQLIRSVFYKVNPSEIRNQNGKFGKALAEHEKNIKYNKKVQKWRKALQEVANISEIVEEISNSKLNCTPLSVARYPVGINSRVKTILSNIESNEAHVIGIYGPGGIENFREKSGTNDGVIELQETLLFEIIRDKNLKVGNKYRGTTMIKERLSFIRILLVLDDVDKWLQIENLLGRCDWFAPGSKIIITTRDKHLGATLGKCFSAYEVKELDQDEALELFSMHAFQSNKPKKDYLELANQVIQYTKGLPLALVIMGTDLCGRSKPEWKSAIDKYERISNKDIQKVLEISYEGLDEIEQDIFLDIACFFKGFSKKYVMDILDSCDLNPIYGIQKLIDKCLISVDQYDKLSMNDFLQQMGKDIVRRESPQLPGKRSRLWCYEDVLDVLTENTGSKKIRGIMICSPESSKIQLKPKCLEKMKNLKFLMVSNVDICGDLKYLPNGLRVLDWHGFPLSSLPSNFRPQKLTVLNMPKSRVILYKLLERIQYKSLTHMNFSSCNYITELPDLSFATPNIKQLNLSECMKLVKVHDSNGRLDKLESWDLTGCIELKILPSCIMMTSLKFLILYECKRVGRFPDIPKEMKNLKFLSLAYTAIKELPSSFGNLIGIERLDIGSYFYSCHLPSSIYKLQYLRKLSLHGNVQFPKDVEIGRQALRNSYGGFSKYGFLRLNFVKYLTSCFHLSEKCLLSGNENLNLQDGIMRFNGLHFLLIEDSKSLKKIPKLPESIRSVYAPNCISLNSQSLRKLFLQFGRNLRLPPNMKCSCVKGNVLVDSHSHQIDYSSQRSLSEFFLIEEELRPTLDAYLINFGERYNIMVPEKKIPKWFNHQSIESSISFWVGPEFPTFAFCIAFHLVSSKDSNANNDKCSARCDDIISWVCVVNISINGHKQPFMQHSIFQCLKCDHLWFYGVPCSQLQQKFGNLMQGDRNHVEVSCKISHWTSEYENFAPVIARIGAHVECICPQNSIIIHNNSQNVHENIELAPLLPPFSISNGSHMNHVNLNGLRHRRTSTSYNP</sequence>
<dbReference type="Pfam" id="PF01582">
    <property type="entry name" value="TIR"/>
    <property type="match status" value="1"/>
</dbReference>
<dbReference type="InterPro" id="IPR044974">
    <property type="entry name" value="Disease_R_plants"/>
</dbReference>
<dbReference type="Gene3D" id="3.40.50.10140">
    <property type="entry name" value="Toll/interleukin-1 receptor homology (TIR) domain"/>
    <property type="match status" value="1"/>
</dbReference>
<dbReference type="InterPro" id="IPR042197">
    <property type="entry name" value="Apaf_helical"/>
</dbReference>
<dbReference type="GO" id="GO:0043531">
    <property type="term" value="F:ADP binding"/>
    <property type="evidence" value="ECO:0007669"/>
    <property type="project" value="InterPro"/>
</dbReference>
<dbReference type="InterPro" id="IPR032675">
    <property type="entry name" value="LRR_dom_sf"/>
</dbReference>
<evidence type="ECO:0000259" key="8">
    <source>
        <dbReference type="PROSITE" id="PS50104"/>
    </source>
</evidence>
<dbReference type="PRINTS" id="PR00364">
    <property type="entry name" value="DISEASERSIST"/>
</dbReference>
<dbReference type="GO" id="GO:0061809">
    <property type="term" value="F:NAD+ nucleosidase activity, cyclic ADP-ribose generating"/>
    <property type="evidence" value="ECO:0007669"/>
    <property type="project" value="UniProtKB-EC"/>
</dbReference>
<dbReference type="Pfam" id="PF23282">
    <property type="entry name" value="WHD_ROQ1"/>
    <property type="match status" value="1"/>
</dbReference>
<evidence type="ECO:0000256" key="1">
    <source>
        <dbReference type="ARBA" id="ARBA00011982"/>
    </source>
</evidence>
<accession>A0AAW2CCM8</accession>
<dbReference type="PANTHER" id="PTHR11017:SF570">
    <property type="entry name" value="DISEASE RESISTANCE PROTEIN (TIR-NBS CLASS)-RELATED"/>
    <property type="match status" value="1"/>
</dbReference>
<dbReference type="GO" id="GO:0007165">
    <property type="term" value="P:signal transduction"/>
    <property type="evidence" value="ECO:0007669"/>
    <property type="project" value="InterPro"/>
</dbReference>
<dbReference type="EC" id="3.2.2.6" evidence="1"/>
<keyword evidence="10" id="KW-1185">Reference proteome</keyword>
<protein>
    <recommendedName>
        <fullName evidence="1">ADP-ribosyl cyclase/cyclic ADP-ribose hydrolase</fullName>
        <ecNumber evidence="1">3.2.2.6</ecNumber>
    </recommendedName>
</protein>
<dbReference type="Proteomes" id="UP001459277">
    <property type="component" value="Unassembled WGS sequence"/>
</dbReference>
<dbReference type="Gene3D" id="3.40.50.300">
    <property type="entry name" value="P-loop containing nucleotide triphosphate hydrolases"/>
    <property type="match status" value="1"/>
</dbReference>
<dbReference type="AlphaFoldDB" id="A0AAW2CCM8"/>
<gene>
    <name evidence="9" type="ORF">SO802_020114</name>
</gene>
<dbReference type="SMART" id="SM00255">
    <property type="entry name" value="TIR"/>
    <property type="match status" value="1"/>
</dbReference>